<name>A0A4P8XK58_9BACL</name>
<dbReference type="EMBL" id="CP040396">
    <property type="protein sequence ID" value="QCT03066.1"/>
    <property type="molecule type" value="Genomic_DNA"/>
</dbReference>
<dbReference type="AlphaFoldDB" id="A0A4P8XK58"/>
<feature type="domain" description="DUF58" evidence="1">
    <location>
        <begin position="185"/>
        <end position="300"/>
    </location>
</feature>
<organism evidence="2 3">
    <name type="scientific">Paenibacillus algicola</name>
    <dbReference type="NCBI Taxonomy" id="2565926"/>
    <lineage>
        <taxon>Bacteria</taxon>
        <taxon>Bacillati</taxon>
        <taxon>Bacillota</taxon>
        <taxon>Bacilli</taxon>
        <taxon>Bacillales</taxon>
        <taxon>Paenibacillaceae</taxon>
        <taxon>Paenibacillus</taxon>
    </lineage>
</organism>
<dbReference type="OrthoDB" id="9789943at2"/>
<accession>A0A4P8XK58</accession>
<sequence length="368" mass="41897">MGAYWVLFIAALLLLLQAYLFRRFALSRLQYSRIFQVTTCYAGDAVELIERIENKKALPVPWLRVESQFRSGLYFKGQPNLDVSEGEYHQNHKSFFSLMPWTRIIRRHQVIARQRGVYVLGTVSMTAGDLIGMSKVVRSHQLNGVLYVYPVPLDISQMELPVKTWIGDMLVKRWLLPDPFQTSGIREYREGDDVKDIHWKASARSGELQVYRKEATADSRIMIYLNVEDHEHMWSRATHTEALEYGVSLAAGIAVHLLSQGMVVGFGSNGTTDRDSKLTTLIPAGGGPAQCEDILAVLAALDFRRAGSFHDYLELELPQSGCGHDIVLLTSYKNEKLERLMDQYRQDGYTIQLLTLDNHSITKQEVQR</sequence>
<dbReference type="PANTHER" id="PTHR34351:SF2">
    <property type="entry name" value="DUF58 DOMAIN-CONTAINING PROTEIN"/>
    <property type="match status" value="1"/>
</dbReference>
<protein>
    <recommendedName>
        <fullName evidence="1">DUF58 domain-containing protein</fullName>
    </recommendedName>
</protein>
<proteinExistence type="predicted"/>
<dbReference type="InterPro" id="IPR002881">
    <property type="entry name" value="DUF58"/>
</dbReference>
<dbReference type="RefSeq" id="WP_138225996.1">
    <property type="nucleotide sequence ID" value="NZ_CP040396.1"/>
</dbReference>
<gene>
    <name evidence="2" type="ORF">E6C60_2354</name>
</gene>
<evidence type="ECO:0000313" key="2">
    <source>
        <dbReference type="EMBL" id="QCT03066.1"/>
    </source>
</evidence>
<keyword evidence="3" id="KW-1185">Reference proteome</keyword>
<evidence type="ECO:0000259" key="1">
    <source>
        <dbReference type="Pfam" id="PF01882"/>
    </source>
</evidence>
<reference evidence="2 3" key="1">
    <citation type="submission" date="2019-05" db="EMBL/GenBank/DDBJ databases">
        <authorList>
            <person name="Chen C."/>
        </authorList>
    </citation>
    <scope>NUCLEOTIDE SEQUENCE [LARGE SCALE GENOMIC DNA]</scope>
    <source>
        <strain evidence="2 3">HB172198</strain>
    </source>
</reference>
<dbReference type="Pfam" id="PF01882">
    <property type="entry name" value="DUF58"/>
    <property type="match status" value="1"/>
</dbReference>
<dbReference type="Proteomes" id="UP000300879">
    <property type="component" value="Chromosome"/>
</dbReference>
<evidence type="ECO:0000313" key="3">
    <source>
        <dbReference type="Proteomes" id="UP000300879"/>
    </source>
</evidence>
<dbReference type="PANTHER" id="PTHR34351">
    <property type="entry name" value="SLR1927 PROTEIN-RELATED"/>
    <property type="match status" value="1"/>
</dbReference>
<dbReference type="KEGG" id="palo:E6C60_2354"/>